<proteinExistence type="predicted"/>
<name>A0A6L5X234_9FIRM</name>
<dbReference type="Pfam" id="PF01832">
    <property type="entry name" value="Glucosaminidase"/>
    <property type="match status" value="1"/>
</dbReference>
<dbReference type="Proteomes" id="UP000481852">
    <property type="component" value="Unassembled WGS sequence"/>
</dbReference>
<feature type="compositionally biased region" description="Basic residues" evidence="3">
    <location>
        <begin position="91"/>
        <end position="110"/>
    </location>
</feature>
<accession>A0A6L5X234</accession>
<dbReference type="Gene3D" id="2.10.270.10">
    <property type="entry name" value="Cholin Binding"/>
    <property type="match status" value="2"/>
</dbReference>
<comment type="caution">
    <text evidence="6">The sequence shown here is derived from an EMBL/GenBank/DDBJ whole genome shotgun (WGS) entry which is preliminary data.</text>
</comment>
<evidence type="ECO:0000259" key="5">
    <source>
        <dbReference type="SMART" id="SM00047"/>
    </source>
</evidence>
<feature type="chain" id="PRO_5038972500" description="Mannosyl-glycoprotein endo-beta-N-acetylglucosamidase-like domain-containing protein" evidence="4">
    <location>
        <begin position="29"/>
        <end position="331"/>
    </location>
</feature>
<feature type="compositionally biased region" description="Low complexity" evidence="3">
    <location>
        <begin position="80"/>
        <end position="90"/>
    </location>
</feature>
<evidence type="ECO:0000313" key="6">
    <source>
        <dbReference type="EMBL" id="MSS13527.1"/>
    </source>
</evidence>
<dbReference type="GO" id="GO:0004040">
    <property type="term" value="F:amidase activity"/>
    <property type="evidence" value="ECO:0007669"/>
    <property type="project" value="InterPro"/>
</dbReference>
<reference evidence="6 7" key="1">
    <citation type="submission" date="2019-08" db="EMBL/GenBank/DDBJ databases">
        <title>In-depth cultivation of the pig gut microbiome towards novel bacterial diversity and tailored functional studies.</title>
        <authorList>
            <person name="Wylensek D."/>
            <person name="Hitch T.C.A."/>
            <person name="Clavel T."/>
        </authorList>
    </citation>
    <scope>NUCLEOTIDE SEQUENCE [LARGE SCALE GENOMIC DNA]</scope>
    <source>
        <strain evidence="6 7">Oil+RF-744-WCA-WT-11</strain>
    </source>
</reference>
<feature type="domain" description="Mannosyl-glycoprotein endo-beta-N-acetylglucosamidase-like" evidence="5">
    <location>
        <begin position="209"/>
        <end position="330"/>
    </location>
</feature>
<feature type="compositionally biased region" description="Basic residues" evidence="3">
    <location>
        <begin position="49"/>
        <end position="79"/>
    </location>
</feature>
<evidence type="ECO:0000256" key="3">
    <source>
        <dbReference type="SAM" id="MobiDB-lite"/>
    </source>
</evidence>
<dbReference type="PROSITE" id="PS51170">
    <property type="entry name" value="CW"/>
    <property type="match status" value="1"/>
</dbReference>
<evidence type="ECO:0000313" key="7">
    <source>
        <dbReference type="Proteomes" id="UP000481852"/>
    </source>
</evidence>
<dbReference type="SMART" id="SM00047">
    <property type="entry name" value="LYZ2"/>
    <property type="match status" value="1"/>
</dbReference>
<dbReference type="RefSeq" id="WP_154521524.1">
    <property type="nucleotide sequence ID" value="NZ_VULZ01000001.1"/>
</dbReference>
<dbReference type="Pfam" id="PF01473">
    <property type="entry name" value="Choline_bind_1"/>
    <property type="match status" value="1"/>
</dbReference>
<evidence type="ECO:0000256" key="1">
    <source>
        <dbReference type="ARBA" id="ARBA00022737"/>
    </source>
</evidence>
<evidence type="ECO:0000256" key="4">
    <source>
        <dbReference type="SAM" id="SignalP"/>
    </source>
</evidence>
<feature type="repeat" description="Cell wall-binding" evidence="2">
    <location>
        <begin position="161"/>
        <end position="180"/>
    </location>
</feature>
<keyword evidence="7" id="KW-1185">Reference proteome</keyword>
<dbReference type="InterPro" id="IPR018337">
    <property type="entry name" value="Cell_wall/Cho-bd_repeat"/>
</dbReference>
<evidence type="ECO:0000256" key="2">
    <source>
        <dbReference type="PROSITE-ProRule" id="PRU00591"/>
    </source>
</evidence>
<gene>
    <name evidence="6" type="ORF">FYJ35_00410</name>
</gene>
<dbReference type="SUPFAM" id="SSF69360">
    <property type="entry name" value="Cell wall binding repeat"/>
    <property type="match status" value="1"/>
</dbReference>
<sequence>MKMVHHRCCRVRTLAAAVLMAMTLAGLSEWPALNQTQVTFAAAAENQKTSKKTSRKKTTTKKSVKKKTKTSKSNKKKNTGKSTKAKGSNKGSKKNSVSKKKAASTKKAAAKKTAAVRQGFVKSGARWYYYSEDHRMTTGWIHVGGRKYYGRTSGSRKGSLLTGWQTIGGKEYYFSETGGAGAVGRAYAGCTKKVNGISCVFNQEGVFTGCRYAGGTGSFVSRIGEMARHNQRKNNILATVTVAQAILETGYGSVKPHNNLFGIYGGRYSSEAESMEGYNAYIRKYFPSLIGCRNYYTYASRIGNGGYAQAGGYTSALLQIISQNGLTKYAK</sequence>
<keyword evidence="1" id="KW-0677">Repeat</keyword>
<keyword evidence="4" id="KW-0732">Signal</keyword>
<dbReference type="Gene3D" id="1.10.530.10">
    <property type="match status" value="1"/>
</dbReference>
<dbReference type="InterPro" id="IPR002901">
    <property type="entry name" value="MGlyc_endo_b_GlcNAc-like_dom"/>
</dbReference>
<dbReference type="AlphaFoldDB" id="A0A6L5X234"/>
<organism evidence="6 7">
    <name type="scientific">Porcincola intestinalis</name>
    <dbReference type="NCBI Taxonomy" id="2606632"/>
    <lineage>
        <taxon>Bacteria</taxon>
        <taxon>Bacillati</taxon>
        <taxon>Bacillota</taxon>
        <taxon>Clostridia</taxon>
        <taxon>Lachnospirales</taxon>
        <taxon>Lachnospiraceae</taxon>
        <taxon>Porcincola</taxon>
    </lineage>
</organism>
<feature type="region of interest" description="Disordered" evidence="3">
    <location>
        <begin position="44"/>
        <end position="110"/>
    </location>
</feature>
<dbReference type="EMBL" id="VULZ01000001">
    <property type="protein sequence ID" value="MSS13527.1"/>
    <property type="molecule type" value="Genomic_DNA"/>
</dbReference>
<feature type="signal peptide" evidence="4">
    <location>
        <begin position="1"/>
        <end position="28"/>
    </location>
</feature>
<protein>
    <recommendedName>
        <fullName evidence="5">Mannosyl-glycoprotein endo-beta-N-acetylglucosamidase-like domain-containing protein</fullName>
    </recommendedName>
</protein>